<dbReference type="AlphaFoldDB" id="A0A163YIS6"/>
<reference evidence="2 3" key="1">
    <citation type="submission" date="2016-03" db="EMBL/GenBank/DDBJ databases">
        <title>Microsymbionts genomes from the relict species Vavilovia formosa (Stev.) Fed.</title>
        <authorList>
            <person name="Kopat V."/>
            <person name="Chirak E."/>
            <person name="Kimeklis A."/>
            <person name="Andronov E."/>
        </authorList>
    </citation>
    <scope>NUCLEOTIDE SEQUENCE [LARGE SCALE GENOMIC DNA]</scope>
    <source>
        <strain evidence="2 3">Vaf07</strain>
    </source>
</reference>
<name>A0A163YIS6_9BRAD</name>
<proteinExistence type="predicted"/>
<evidence type="ECO:0000313" key="3">
    <source>
        <dbReference type="Proteomes" id="UP000076574"/>
    </source>
</evidence>
<feature type="transmembrane region" description="Helical" evidence="1">
    <location>
        <begin position="50"/>
        <end position="75"/>
    </location>
</feature>
<protein>
    <submittedName>
        <fullName evidence="2">Uncharacterized protein</fullName>
    </submittedName>
</protein>
<keyword evidence="1" id="KW-0812">Transmembrane</keyword>
<accession>A0A163YIS6</accession>
<sequence length="107" mass="11834">MSVIIMLMTINGLAGFALGLLGRARIAIFALLGSMLFSAVVLFANVESQIIWKTIVCMFIGQAAFLLASTLVFFWSIRSRFSETPPAQDVAIKETKRWEKKPASKVH</sequence>
<keyword evidence="3" id="KW-1185">Reference proteome</keyword>
<dbReference type="Proteomes" id="UP000076574">
    <property type="component" value="Unassembled WGS sequence"/>
</dbReference>
<keyword evidence="1" id="KW-1133">Transmembrane helix</keyword>
<gene>
    <name evidence="2" type="ORF">A4A58_09090</name>
</gene>
<dbReference type="EMBL" id="LVYV01000023">
    <property type="protein sequence ID" value="KZD22203.1"/>
    <property type="molecule type" value="Genomic_DNA"/>
</dbReference>
<dbReference type="RefSeq" id="WP_068734694.1">
    <property type="nucleotide sequence ID" value="NZ_LVYV01000023.1"/>
</dbReference>
<organism evidence="2 3">
    <name type="scientific">Tardiphaga robiniae</name>
    <dbReference type="NCBI Taxonomy" id="943830"/>
    <lineage>
        <taxon>Bacteria</taxon>
        <taxon>Pseudomonadati</taxon>
        <taxon>Pseudomonadota</taxon>
        <taxon>Alphaproteobacteria</taxon>
        <taxon>Hyphomicrobiales</taxon>
        <taxon>Nitrobacteraceae</taxon>
        <taxon>Tardiphaga</taxon>
    </lineage>
</organism>
<comment type="caution">
    <text evidence="2">The sequence shown here is derived from an EMBL/GenBank/DDBJ whole genome shotgun (WGS) entry which is preliminary data.</text>
</comment>
<evidence type="ECO:0000313" key="2">
    <source>
        <dbReference type="EMBL" id="KZD22203.1"/>
    </source>
</evidence>
<evidence type="ECO:0000256" key="1">
    <source>
        <dbReference type="SAM" id="Phobius"/>
    </source>
</evidence>
<keyword evidence="1" id="KW-0472">Membrane</keyword>
<dbReference type="OrthoDB" id="9932912at2"/>
<feature type="transmembrane region" description="Helical" evidence="1">
    <location>
        <begin position="26"/>
        <end position="44"/>
    </location>
</feature>